<gene>
    <name evidence="4" type="ORF">SASC598J21_023510</name>
</gene>
<dbReference type="PROSITE" id="PS50943">
    <property type="entry name" value="HTH_CROC1"/>
    <property type="match status" value="1"/>
</dbReference>
<feature type="domain" description="HTH cro/C1-type" evidence="3">
    <location>
        <begin position="22"/>
        <end position="82"/>
    </location>
</feature>
<dbReference type="PANTHER" id="PTHR34475:SF1">
    <property type="entry name" value="CYTOSKELETON PROTEIN RODZ"/>
    <property type="match status" value="1"/>
</dbReference>
<keyword evidence="2" id="KW-1133">Transmembrane helix</keyword>
<dbReference type="SMART" id="SM00530">
    <property type="entry name" value="HTH_XRE"/>
    <property type="match status" value="1"/>
</dbReference>
<feature type="compositionally biased region" description="Low complexity" evidence="1">
    <location>
        <begin position="191"/>
        <end position="208"/>
    </location>
</feature>
<dbReference type="InterPro" id="IPR010982">
    <property type="entry name" value="Lambda_DNA-bd_dom_sf"/>
</dbReference>
<name>A0A074VBT8_9NEIS</name>
<dbReference type="InterPro" id="IPR025194">
    <property type="entry name" value="RodZ-like_C"/>
</dbReference>
<dbReference type="InterPro" id="IPR001387">
    <property type="entry name" value="Cro/C1-type_HTH"/>
</dbReference>
<dbReference type="InterPro" id="IPR050400">
    <property type="entry name" value="Bact_Cytoskel_RodZ"/>
</dbReference>
<feature type="transmembrane region" description="Helical" evidence="2">
    <location>
        <begin position="120"/>
        <end position="140"/>
    </location>
</feature>
<dbReference type="Pfam" id="PF13413">
    <property type="entry name" value="HTH_25"/>
    <property type="match status" value="1"/>
</dbReference>
<evidence type="ECO:0000256" key="1">
    <source>
        <dbReference type="SAM" id="MobiDB-lite"/>
    </source>
</evidence>
<comment type="caution">
    <text evidence="4">The sequence shown here is derived from an EMBL/GenBank/DDBJ whole genome shotgun (WGS) entry which is preliminary data.</text>
</comment>
<dbReference type="AlphaFoldDB" id="A0A074VBT8"/>
<dbReference type="SUPFAM" id="SSF47413">
    <property type="entry name" value="lambda repressor-like DNA-binding domains"/>
    <property type="match status" value="1"/>
</dbReference>
<sequence length="296" mass="31854">MNEQTKKTESSPNAAVTLGILLSQARKQKGLSVGEVAERLKLPARQIEAMESGSYKGLPEAVFIKGFLSSYARLLEVDEKELKQYFQQIFPAASHLSTSDSNKVVSADLDFKGKPQRRHFPRWLIVVLVVILISAVVYAWQTKSTSENARQTATAGQEVSVQTASISDIAASNIRVVPMTDNEHTGSQPVTEVTAASQSASTSNTTDTQVSQPAVSASDTLVIKLENRSWLQVSDKNGKVLISQVVDAGSTHQFSGAAPYKVILGYTPGASIRFAGKDIAIEQNKKRTAAMTVGGN</sequence>
<protein>
    <recommendedName>
        <fullName evidence="3">HTH cro/C1-type domain-containing protein</fullName>
    </recommendedName>
</protein>
<dbReference type="Pfam" id="PF13464">
    <property type="entry name" value="RodZ_C"/>
    <property type="match status" value="1"/>
</dbReference>
<dbReference type="Gene3D" id="1.10.260.40">
    <property type="entry name" value="lambda repressor-like DNA-binding domains"/>
    <property type="match status" value="1"/>
</dbReference>
<accession>A0A074VBT8</accession>
<dbReference type="CDD" id="cd00093">
    <property type="entry name" value="HTH_XRE"/>
    <property type="match status" value="1"/>
</dbReference>
<evidence type="ECO:0000313" key="5">
    <source>
        <dbReference type="Proteomes" id="UP000027644"/>
    </source>
</evidence>
<proteinExistence type="predicted"/>
<dbReference type="EMBL" id="AVQL01000456">
    <property type="protein sequence ID" value="KEP99914.1"/>
    <property type="molecule type" value="Genomic_DNA"/>
</dbReference>
<evidence type="ECO:0000259" key="3">
    <source>
        <dbReference type="PROSITE" id="PS50943"/>
    </source>
</evidence>
<organism evidence="4 5">
    <name type="scientific">Snodgrassella alvi SCGC AB-598-J21</name>
    <dbReference type="NCBI Taxonomy" id="1385367"/>
    <lineage>
        <taxon>Bacteria</taxon>
        <taxon>Pseudomonadati</taxon>
        <taxon>Pseudomonadota</taxon>
        <taxon>Betaproteobacteria</taxon>
        <taxon>Neisseriales</taxon>
        <taxon>Neisseriaceae</taxon>
        <taxon>Snodgrassella</taxon>
    </lineage>
</organism>
<evidence type="ECO:0000256" key="2">
    <source>
        <dbReference type="SAM" id="Phobius"/>
    </source>
</evidence>
<feature type="region of interest" description="Disordered" evidence="1">
    <location>
        <begin position="181"/>
        <end position="211"/>
    </location>
</feature>
<dbReference type="Proteomes" id="UP000027644">
    <property type="component" value="Unassembled WGS sequence"/>
</dbReference>
<evidence type="ECO:0000313" key="4">
    <source>
        <dbReference type="EMBL" id="KEP99914.1"/>
    </source>
</evidence>
<keyword evidence="2" id="KW-0812">Transmembrane</keyword>
<dbReference type="PANTHER" id="PTHR34475">
    <property type="match status" value="1"/>
</dbReference>
<keyword evidence="2" id="KW-0472">Membrane</keyword>
<reference evidence="4 5" key="1">
    <citation type="journal article" date="2014" name="PLoS Genet.">
        <title>Hidden diversity in honey bee gut symbionts detected by single-cell genomics.</title>
        <authorList>
            <person name="Engel P."/>
            <person name="Stepanauskas R."/>
            <person name="Moran N."/>
        </authorList>
    </citation>
    <scope>NUCLEOTIDE SEQUENCE [LARGE SCALE GENOMIC DNA]</scope>
    <source>
        <strain evidence="4 5">SCGC AB-598-J21</strain>
    </source>
</reference>
<dbReference type="GO" id="GO:0003677">
    <property type="term" value="F:DNA binding"/>
    <property type="evidence" value="ECO:0007669"/>
    <property type="project" value="InterPro"/>
</dbReference>